<evidence type="ECO:0000313" key="16">
    <source>
        <dbReference type="Proteomes" id="UP000243459"/>
    </source>
</evidence>
<dbReference type="InterPro" id="IPR023827">
    <property type="entry name" value="Peptidase_S8_Asp-AS"/>
</dbReference>
<keyword evidence="5" id="KW-0732">Signal</keyword>
<feature type="active site" description="Charge relay system" evidence="9 10">
    <location>
        <position position="468"/>
    </location>
</feature>
<dbReference type="AlphaFoldDB" id="A0A5P1E4H3"/>
<dbReference type="CDD" id="cd02120">
    <property type="entry name" value="PA_subtilisin_like"/>
    <property type="match status" value="1"/>
</dbReference>
<dbReference type="Pfam" id="PF02225">
    <property type="entry name" value="PA"/>
    <property type="match status" value="1"/>
</dbReference>
<dbReference type="PROSITE" id="PS00136">
    <property type="entry name" value="SUBTILASE_ASP"/>
    <property type="match status" value="1"/>
</dbReference>
<keyword evidence="4 10" id="KW-0645">Protease</keyword>
<dbReference type="GO" id="GO:0005576">
    <property type="term" value="C:extracellular region"/>
    <property type="evidence" value="ECO:0007669"/>
    <property type="project" value="UniProtKB-SubCell"/>
</dbReference>
<dbReference type="InterPro" id="IPR045051">
    <property type="entry name" value="SBT"/>
</dbReference>
<dbReference type="PROSITE" id="PS00137">
    <property type="entry name" value="SUBTILASE_HIS"/>
    <property type="match status" value="1"/>
</dbReference>
<dbReference type="FunFam" id="2.60.40.2310:FF:000001">
    <property type="entry name" value="Subtilisin-like protease SBT1.5"/>
    <property type="match status" value="1"/>
</dbReference>
<dbReference type="SUPFAM" id="SSF52025">
    <property type="entry name" value="PA domain"/>
    <property type="match status" value="1"/>
</dbReference>
<organism evidence="15 16">
    <name type="scientific">Asparagus officinalis</name>
    <name type="common">Garden asparagus</name>
    <dbReference type="NCBI Taxonomy" id="4686"/>
    <lineage>
        <taxon>Eukaryota</taxon>
        <taxon>Viridiplantae</taxon>
        <taxon>Streptophyta</taxon>
        <taxon>Embryophyta</taxon>
        <taxon>Tracheophyta</taxon>
        <taxon>Spermatophyta</taxon>
        <taxon>Magnoliopsida</taxon>
        <taxon>Liliopsida</taxon>
        <taxon>Asparagales</taxon>
        <taxon>Asparagaceae</taxon>
        <taxon>Asparagoideae</taxon>
        <taxon>Asparagus</taxon>
    </lineage>
</organism>
<dbReference type="InterPro" id="IPR003137">
    <property type="entry name" value="PA_domain"/>
</dbReference>
<name>A0A5P1E4H3_ASPOF</name>
<dbReference type="Pfam" id="PF00082">
    <property type="entry name" value="Peptidase_S8"/>
    <property type="match status" value="1"/>
</dbReference>
<dbReference type="InterPro" id="IPR036852">
    <property type="entry name" value="Peptidase_S8/S53_dom_sf"/>
</dbReference>
<feature type="active site" description="Charge relay system" evidence="9 10">
    <location>
        <position position="134"/>
    </location>
</feature>
<comment type="similarity">
    <text evidence="2 10">Belongs to the peptidase S8 family.</text>
</comment>
<dbReference type="InterPro" id="IPR041469">
    <property type="entry name" value="Subtilisin-like_FN3"/>
</dbReference>
<evidence type="ECO:0000259" key="14">
    <source>
        <dbReference type="Pfam" id="PF17766"/>
    </source>
</evidence>
<evidence type="ECO:0000256" key="10">
    <source>
        <dbReference type="PROSITE-ProRule" id="PRU01240"/>
    </source>
</evidence>
<reference evidence="16" key="1">
    <citation type="journal article" date="2017" name="Nat. Commun.">
        <title>The asparagus genome sheds light on the origin and evolution of a young Y chromosome.</title>
        <authorList>
            <person name="Harkess A."/>
            <person name="Zhou J."/>
            <person name="Xu C."/>
            <person name="Bowers J.E."/>
            <person name="Van der Hulst R."/>
            <person name="Ayyampalayam S."/>
            <person name="Mercati F."/>
            <person name="Riccardi P."/>
            <person name="McKain M.R."/>
            <person name="Kakrana A."/>
            <person name="Tang H."/>
            <person name="Ray J."/>
            <person name="Groenendijk J."/>
            <person name="Arikit S."/>
            <person name="Mathioni S.M."/>
            <person name="Nakano M."/>
            <person name="Shan H."/>
            <person name="Telgmann-Rauber A."/>
            <person name="Kanno A."/>
            <person name="Yue Z."/>
            <person name="Chen H."/>
            <person name="Li W."/>
            <person name="Chen Y."/>
            <person name="Xu X."/>
            <person name="Zhang Y."/>
            <person name="Luo S."/>
            <person name="Chen H."/>
            <person name="Gao J."/>
            <person name="Mao Z."/>
            <person name="Pires J.C."/>
            <person name="Luo M."/>
            <person name="Kudrna D."/>
            <person name="Wing R.A."/>
            <person name="Meyers B.C."/>
            <person name="Yi K."/>
            <person name="Kong H."/>
            <person name="Lavrijsen P."/>
            <person name="Sunseri F."/>
            <person name="Falavigna A."/>
            <person name="Ye Y."/>
            <person name="Leebens-Mack J.H."/>
            <person name="Chen G."/>
        </authorList>
    </citation>
    <scope>NUCLEOTIDE SEQUENCE [LARGE SCALE GENOMIC DNA]</scope>
    <source>
        <strain evidence="16">cv. DH0086</strain>
    </source>
</reference>
<dbReference type="CDD" id="cd04852">
    <property type="entry name" value="Peptidases_S8_3"/>
    <property type="match status" value="1"/>
</dbReference>
<feature type="domain" description="PA" evidence="12">
    <location>
        <begin position="300"/>
        <end position="383"/>
    </location>
</feature>
<dbReference type="PANTHER" id="PTHR10795">
    <property type="entry name" value="PROPROTEIN CONVERTASE SUBTILISIN/KEXIN"/>
    <property type="match status" value="1"/>
</dbReference>
<comment type="subcellular location">
    <subcellularLocation>
        <location evidence="1">Secreted</location>
    </subcellularLocation>
</comment>
<evidence type="ECO:0000313" key="15">
    <source>
        <dbReference type="EMBL" id="ONK57369.1"/>
    </source>
</evidence>
<dbReference type="Gramene" id="ONK57369">
    <property type="protein sequence ID" value="ONK57369"/>
    <property type="gene ID" value="A4U43_C10F19380"/>
</dbReference>
<dbReference type="InterPro" id="IPR015500">
    <property type="entry name" value="Peptidase_S8_subtilisin-rel"/>
</dbReference>
<dbReference type="OMA" id="AWSSIGM"/>
<dbReference type="GO" id="GO:0004252">
    <property type="term" value="F:serine-type endopeptidase activity"/>
    <property type="evidence" value="ECO:0007669"/>
    <property type="project" value="UniProtKB-UniRule"/>
</dbReference>
<dbReference type="EMBL" id="CM007390">
    <property type="protein sequence ID" value="ONK57369.1"/>
    <property type="molecule type" value="Genomic_DNA"/>
</dbReference>
<evidence type="ECO:0000256" key="6">
    <source>
        <dbReference type="ARBA" id="ARBA00022801"/>
    </source>
</evidence>
<dbReference type="GO" id="GO:0006508">
    <property type="term" value="P:proteolysis"/>
    <property type="evidence" value="ECO:0007669"/>
    <property type="project" value="UniProtKB-KW"/>
</dbReference>
<feature type="domain" description="Subtilisin-like protease fibronectin type-III" evidence="14">
    <location>
        <begin position="582"/>
        <end position="680"/>
    </location>
</feature>
<keyword evidence="6 10" id="KW-0378">Hydrolase</keyword>
<dbReference type="Proteomes" id="UP000243459">
    <property type="component" value="Chromosome 10"/>
</dbReference>
<dbReference type="PROSITE" id="PS51892">
    <property type="entry name" value="SUBTILASE"/>
    <property type="match status" value="1"/>
</dbReference>
<feature type="active site" description="Charge relay system" evidence="9 10">
    <location>
        <position position="190"/>
    </location>
</feature>
<evidence type="ECO:0000256" key="7">
    <source>
        <dbReference type="ARBA" id="ARBA00022825"/>
    </source>
</evidence>
<dbReference type="Pfam" id="PF17766">
    <property type="entry name" value="fn3_6"/>
    <property type="match status" value="1"/>
</dbReference>
<gene>
    <name evidence="15" type="ORF">A4U43_C10F19380</name>
</gene>
<keyword evidence="8" id="KW-0325">Glycoprotein</keyword>
<feature type="domain" description="Inhibitor I9" evidence="13">
    <location>
        <begin position="22"/>
        <end position="98"/>
    </location>
</feature>
<feature type="domain" description="Peptidase S8/S53" evidence="11">
    <location>
        <begin position="125"/>
        <end position="510"/>
    </location>
</feature>
<protein>
    <recommendedName>
        <fullName evidence="17">Subtilisin-like protease fibronectin type-III domain-containing protein</fullName>
    </recommendedName>
</protein>
<keyword evidence="3" id="KW-0964">Secreted</keyword>
<evidence type="ECO:0000256" key="5">
    <source>
        <dbReference type="ARBA" id="ARBA00022729"/>
    </source>
</evidence>
<evidence type="ECO:0000256" key="4">
    <source>
        <dbReference type="ARBA" id="ARBA00022670"/>
    </source>
</evidence>
<keyword evidence="16" id="KW-1185">Reference proteome</keyword>
<dbReference type="Pfam" id="PF05922">
    <property type="entry name" value="Inhibitor_I9"/>
    <property type="match status" value="1"/>
</dbReference>
<evidence type="ECO:0000256" key="2">
    <source>
        <dbReference type="ARBA" id="ARBA00011073"/>
    </source>
</evidence>
<proteinExistence type="inferred from homology"/>
<evidence type="ECO:0000256" key="1">
    <source>
        <dbReference type="ARBA" id="ARBA00004613"/>
    </source>
</evidence>
<evidence type="ECO:0000259" key="11">
    <source>
        <dbReference type="Pfam" id="PF00082"/>
    </source>
</evidence>
<dbReference type="InterPro" id="IPR010259">
    <property type="entry name" value="S8pro/Inhibitor_I9"/>
</dbReference>
<evidence type="ECO:0000259" key="12">
    <source>
        <dbReference type="Pfam" id="PF02225"/>
    </source>
</evidence>
<evidence type="ECO:0000256" key="9">
    <source>
        <dbReference type="PIRSR" id="PIRSR615500-1"/>
    </source>
</evidence>
<dbReference type="InterPro" id="IPR022398">
    <property type="entry name" value="Peptidase_S8_His-AS"/>
</dbReference>
<dbReference type="InterPro" id="IPR046450">
    <property type="entry name" value="PA_dom_sf"/>
</dbReference>
<dbReference type="InterPro" id="IPR034197">
    <property type="entry name" value="Peptidases_S8_3"/>
</dbReference>
<dbReference type="InterPro" id="IPR000209">
    <property type="entry name" value="Peptidase_S8/S53_dom"/>
</dbReference>
<dbReference type="Gene3D" id="3.30.70.80">
    <property type="entry name" value="Peptidase S8 propeptide/proteinase inhibitor I9"/>
    <property type="match status" value="1"/>
</dbReference>
<sequence length="683" mass="73798">MIHGQLSAITGELGNNPNQVQTYIVHVQRPNRTNLHHEINRVNYHKSFLPNTTLDSGKPRLVYSYRESISGFAARLTANEVHAMASTDDFLYAYPNRRHPLLTTYTPNFLGLNDRESIWYDSGYGEGVIIGILDTGIFPSHPSFNDKGVHAPPSRWRGTCDSSTCNNKIIGARAFQGGVPTSVDDDSIGHGTHVASIAAGNFVDGANFLNNANGTASGMAPKAHLAIYKVCSRDGCDDSDILAGIDQAIYDNVDIISISIGSHFPTSQEDDETGVGPHPFYEDSIAIGSFSALRHRILTVVAAGQGGKRGCVIDSFDKIDVKGKIVMCETGYNVTNIEKGKNVKMAGGAAMIILNQNEQGDTTFSEAHVLPAAHISFGDGLKIISYVKLSTNSTPKATIIFRGTQFGALPSPAVASFSSRGPSMVNGGILKPDIVGPGTNILAAWPAEIITNPMTASGSNFNILSGTSMSASHLVGIAALLKSSNPNWPPSTIKSAIMTTADKLDHEGKPIVDEYNGIASPFALGGGHVNPSKANDPGLAYNHHSQSYIRYLCGLGYTDRQIATITQHQIRCSRIREKSAEELNYPSISLSLGSPSRKTIRRKVKNVGEADSVYSVKIEAPEGVRVEVDPYRLQFHKRYERRHFYVTFTAKAPARRKGQVSEGQLSWVSDKHVVKSPISVTFT</sequence>
<dbReference type="Gene3D" id="3.40.50.200">
    <property type="entry name" value="Peptidase S8/S53 domain"/>
    <property type="match status" value="1"/>
</dbReference>
<accession>A0A5P1E4H3</accession>
<dbReference type="SUPFAM" id="SSF52743">
    <property type="entry name" value="Subtilisin-like"/>
    <property type="match status" value="1"/>
</dbReference>
<evidence type="ECO:0000256" key="8">
    <source>
        <dbReference type="ARBA" id="ARBA00023180"/>
    </source>
</evidence>
<dbReference type="Gene3D" id="2.60.40.2310">
    <property type="match status" value="1"/>
</dbReference>
<keyword evidence="7 10" id="KW-0720">Serine protease</keyword>
<evidence type="ECO:0008006" key="17">
    <source>
        <dbReference type="Google" id="ProtNLM"/>
    </source>
</evidence>
<evidence type="ECO:0000259" key="13">
    <source>
        <dbReference type="Pfam" id="PF05922"/>
    </source>
</evidence>
<evidence type="ECO:0000256" key="3">
    <source>
        <dbReference type="ARBA" id="ARBA00022525"/>
    </source>
</evidence>
<dbReference type="InterPro" id="IPR037045">
    <property type="entry name" value="S8pro/Inhibitor_I9_sf"/>
</dbReference>
<dbReference type="PRINTS" id="PR00723">
    <property type="entry name" value="SUBTILISIN"/>
</dbReference>